<reference evidence="2" key="1">
    <citation type="submission" date="2023-07" db="EMBL/GenBank/DDBJ databases">
        <authorList>
            <consortium name="AG Swart"/>
            <person name="Singh M."/>
            <person name="Singh A."/>
            <person name="Seah K."/>
            <person name="Emmerich C."/>
        </authorList>
    </citation>
    <scope>NUCLEOTIDE SEQUENCE</scope>
    <source>
        <strain evidence="2">DP1</strain>
    </source>
</reference>
<organism evidence="2 3">
    <name type="scientific">Euplotes crassus</name>
    <dbReference type="NCBI Taxonomy" id="5936"/>
    <lineage>
        <taxon>Eukaryota</taxon>
        <taxon>Sar</taxon>
        <taxon>Alveolata</taxon>
        <taxon>Ciliophora</taxon>
        <taxon>Intramacronucleata</taxon>
        <taxon>Spirotrichea</taxon>
        <taxon>Hypotrichia</taxon>
        <taxon>Euplotida</taxon>
        <taxon>Euplotidae</taxon>
        <taxon>Moneuplotes</taxon>
    </lineage>
</organism>
<comment type="caution">
    <text evidence="2">The sequence shown here is derived from an EMBL/GenBank/DDBJ whole genome shotgun (WGS) entry which is preliminary data.</text>
</comment>
<evidence type="ECO:0000313" key="3">
    <source>
        <dbReference type="Proteomes" id="UP001295684"/>
    </source>
</evidence>
<evidence type="ECO:0000313" key="2">
    <source>
        <dbReference type="EMBL" id="CAI2379852.1"/>
    </source>
</evidence>
<dbReference type="Proteomes" id="UP001295684">
    <property type="component" value="Unassembled WGS sequence"/>
</dbReference>
<feature type="compositionally biased region" description="Basic and acidic residues" evidence="1">
    <location>
        <begin position="163"/>
        <end position="173"/>
    </location>
</feature>
<sequence length="202" mass="22626">MKHVSIDDDCDIPMECEEPQTVAKNSVKSPKTKSSKLCLDKGFVKKADDSFFNLTHFEHSSTQRVLCDNLKLMKKKDEHYQNPGWERDCRSPNPGYLGGADCFLKVSELERSKQTGLKDTTQSKRIQSSYSNDFKLAPLLIKVAKDPQEAELCSFSRGAKSPIHGEDPLRISFDENDEDSVSNGEDSQEIFVTMGDVSPGNN</sequence>
<feature type="region of interest" description="Disordered" evidence="1">
    <location>
        <begin position="159"/>
        <end position="202"/>
    </location>
</feature>
<dbReference type="EMBL" id="CAMPGE010021727">
    <property type="protein sequence ID" value="CAI2379852.1"/>
    <property type="molecule type" value="Genomic_DNA"/>
</dbReference>
<dbReference type="AlphaFoldDB" id="A0AAD2D4A5"/>
<accession>A0AAD2D4A5</accession>
<keyword evidence="3" id="KW-1185">Reference proteome</keyword>
<proteinExistence type="predicted"/>
<evidence type="ECO:0000256" key="1">
    <source>
        <dbReference type="SAM" id="MobiDB-lite"/>
    </source>
</evidence>
<name>A0AAD2D4A5_EUPCR</name>
<protein>
    <submittedName>
        <fullName evidence="2">Uncharacterized protein</fullName>
    </submittedName>
</protein>
<gene>
    <name evidence="2" type="ORF">ECRASSUSDP1_LOCUS21272</name>
</gene>